<dbReference type="RefSeq" id="WP_074231039.1">
    <property type="nucleotide sequence ID" value="NZ_FSRQ01000002.1"/>
</dbReference>
<name>A0A1N6HXG7_9FLAO</name>
<dbReference type="OrthoDB" id="1524444at2"/>
<dbReference type="Proteomes" id="UP000184782">
    <property type="component" value="Unassembled WGS sequence"/>
</dbReference>
<keyword evidence="1" id="KW-0732">Signal</keyword>
<dbReference type="STRING" id="59733.SAMN05421769_2972"/>
<dbReference type="PROSITE" id="PS51257">
    <property type="entry name" value="PROKAR_LIPOPROTEIN"/>
    <property type="match status" value="1"/>
</dbReference>
<accession>A0A1N6HXG7</accession>
<evidence type="ECO:0000313" key="2">
    <source>
        <dbReference type="EMBL" id="SIO24528.1"/>
    </source>
</evidence>
<evidence type="ECO:0000313" key="3">
    <source>
        <dbReference type="Proteomes" id="UP000184782"/>
    </source>
</evidence>
<organism evidence="2 3">
    <name type="scientific">Chryseobacterium scophthalmum</name>
    <dbReference type="NCBI Taxonomy" id="59733"/>
    <lineage>
        <taxon>Bacteria</taxon>
        <taxon>Pseudomonadati</taxon>
        <taxon>Bacteroidota</taxon>
        <taxon>Flavobacteriia</taxon>
        <taxon>Flavobacteriales</taxon>
        <taxon>Weeksellaceae</taxon>
        <taxon>Chryseobacterium group</taxon>
        <taxon>Chryseobacterium</taxon>
    </lineage>
</organism>
<evidence type="ECO:0008006" key="4">
    <source>
        <dbReference type="Google" id="ProtNLM"/>
    </source>
</evidence>
<sequence length="171" mass="19624">MKKIIPFLMLAFVSVFTVSCDNDDDNVQYVDNDTVAGVIEITRSFQYNSTTDQHYINQSISILPSDMVLVYRLKDLSGSNNVWEQIPKTIYLNNGNELDYDFDFTKNDVQIYIGGTYDVTTTPIYYNNQKFRIVLVPADIVNKGAKAPVDYSDYNAVIKYFKINDSKVTKY</sequence>
<reference evidence="3" key="1">
    <citation type="submission" date="2016-12" db="EMBL/GenBank/DDBJ databases">
        <authorList>
            <person name="Varghese N."/>
            <person name="Submissions S."/>
        </authorList>
    </citation>
    <scope>NUCLEOTIDE SEQUENCE [LARGE SCALE GENOMIC DNA]</scope>
    <source>
        <strain evidence="3">DSM 16779</strain>
    </source>
</reference>
<protein>
    <recommendedName>
        <fullName evidence="4">DUF1735 domain-containing protein</fullName>
    </recommendedName>
</protein>
<feature type="signal peptide" evidence="1">
    <location>
        <begin position="1"/>
        <end position="19"/>
    </location>
</feature>
<feature type="chain" id="PRO_5012455648" description="DUF1735 domain-containing protein" evidence="1">
    <location>
        <begin position="20"/>
        <end position="171"/>
    </location>
</feature>
<dbReference type="EMBL" id="FSRQ01000002">
    <property type="protein sequence ID" value="SIO24528.1"/>
    <property type="molecule type" value="Genomic_DNA"/>
</dbReference>
<dbReference type="AlphaFoldDB" id="A0A1N6HXG7"/>
<evidence type="ECO:0000256" key="1">
    <source>
        <dbReference type="SAM" id="SignalP"/>
    </source>
</evidence>
<proteinExistence type="predicted"/>
<gene>
    <name evidence="2" type="ORF">SAMN05421769_2972</name>
</gene>
<keyword evidence="3" id="KW-1185">Reference proteome</keyword>